<evidence type="ECO:0000256" key="2">
    <source>
        <dbReference type="ARBA" id="ARBA00022806"/>
    </source>
</evidence>
<keyword evidence="2" id="KW-0067">ATP-binding</keyword>
<evidence type="ECO:0000256" key="1">
    <source>
        <dbReference type="ARBA" id="ARBA00022763"/>
    </source>
</evidence>
<protein>
    <recommendedName>
        <fullName evidence="5">PD-(D/E)XK endonuclease-like domain-containing protein</fullName>
    </recommendedName>
</protein>
<keyword evidence="6" id="KW-0614">Plasmid</keyword>
<feature type="domain" description="PD-(D/E)XK endonuclease-like" evidence="5">
    <location>
        <begin position="35"/>
        <end position="289"/>
    </location>
</feature>
<keyword evidence="2" id="KW-0378">Hydrolase</keyword>
<organism evidence="6 7">
    <name type="scientific">Pseudarthrobacter chlorophenolicus (strain ATCC 700700 / DSM 12829 / CIP 107037 / JCM 12360 / KCTC 9906 / NCIMB 13794 / A6)</name>
    <name type="common">Arthrobacter chlorophenolicus</name>
    <dbReference type="NCBI Taxonomy" id="452863"/>
    <lineage>
        <taxon>Bacteria</taxon>
        <taxon>Bacillati</taxon>
        <taxon>Actinomycetota</taxon>
        <taxon>Actinomycetes</taxon>
        <taxon>Micrococcales</taxon>
        <taxon>Micrococcaceae</taxon>
        <taxon>Pseudarthrobacter</taxon>
    </lineage>
</organism>
<evidence type="ECO:0000256" key="3">
    <source>
        <dbReference type="ARBA" id="ARBA00023204"/>
    </source>
</evidence>
<evidence type="ECO:0000313" key="7">
    <source>
        <dbReference type="Proteomes" id="UP000002505"/>
    </source>
</evidence>
<name>B8HIV1_PSECP</name>
<proteinExistence type="predicted"/>
<dbReference type="RefSeq" id="WP_012623365.1">
    <property type="nucleotide sequence ID" value="NC_011879.1"/>
</dbReference>
<keyword evidence="1" id="KW-0227">DNA damage</keyword>
<reference evidence="6" key="1">
    <citation type="submission" date="2009-01" db="EMBL/GenBank/DDBJ databases">
        <title>Complete sequence of plasmid1 of Arthrobacter chlorophenolicus A6.</title>
        <authorList>
            <consortium name="US DOE Joint Genome Institute"/>
            <person name="Lucas S."/>
            <person name="Copeland A."/>
            <person name="Lapidus A."/>
            <person name="Glavina del Rio T."/>
            <person name="Tice H."/>
            <person name="Bruce D."/>
            <person name="Goodwin L."/>
            <person name="Pitluck S."/>
            <person name="Goltsman E."/>
            <person name="Clum A."/>
            <person name="Larimer F."/>
            <person name="Land M."/>
            <person name="Hauser L."/>
            <person name="Kyrpides N."/>
            <person name="Mikhailova N."/>
            <person name="Jansson J."/>
            <person name="Richardson P."/>
        </authorList>
    </citation>
    <scope>NUCLEOTIDE SEQUENCE [LARGE SCALE GENOMIC DNA]</scope>
    <source>
        <strain evidence="6">A6</strain>
        <plasmid evidence="6">pACHL01</plasmid>
    </source>
</reference>
<evidence type="ECO:0000256" key="4">
    <source>
        <dbReference type="SAM" id="MobiDB-lite"/>
    </source>
</evidence>
<feature type="compositionally biased region" description="Low complexity" evidence="4">
    <location>
        <begin position="566"/>
        <end position="580"/>
    </location>
</feature>
<dbReference type="EMBL" id="CP001342">
    <property type="protein sequence ID" value="ACL42348.1"/>
    <property type="molecule type" value="Genomic_DNA"/>
</dbReference>
<dbReference type="InterPro" id="IPR038726">
    <property type="entry name" value="PDDEXK_AddAB-type"/>
</dbReference>
<dbReference type="Pfam" id="PF12705">
    <property type="entry name" value="PDDEXK_1"/>
    <property type="match status" value="1"/>
</dbReference>
<keyword evidence="2" id="KW-0547">Nucleotide-binding</keyword>
<dbReference type="HOGENOM" id="CLU_501371_0_0_11"/>
<evidence type="ECO:0000259" key="5">
    <source>
        <dbReference type="Pfam" id="PF12705"/>
    </source>
</evidence>
<gene>
    <name evidence="6" type="ordered locus">Achl_4397</name>
</gene>
<dbReference type="Proteomes" id="UP000002505">
    <property type="component" value="Plasmid pACHL01"/>
</dbReference>
<keyword evidence="2" id="KW-0347">Helicase</keyword>
<geneLocation type="plasmid" evidence="6 7">
    <name>pACHL01</name>
</geneLocation>
<dbReference type="GO" id="GO:0006281">
    <property type="term" value="P:DNA repair"/>
    <property type="evidence" value="ECO:0007669"/>
    <property type="project" value="UniProtKB-KW"/>
</dbReference>
<dbReference type="Gene3D" id="3.90.320.10">
    <property type="match status" value="1"/>
</dbReference>
<dbReference type="InterPro" id="IPR011604">
    <property type="entry name" value="PDDEXK-like_dom_sf"/>
</dbReference>
<evidence type="ECO:0000313" key="6">
    <source>
        <dbReference type="EMBL" id="ACL42348.1"/>
    </source>
</evidence>
<sequence length="615" mass="66588">MNQTTPLLHDKLAWDGKKLVVTDDAVINKIRRKALSPSTSKSMQSCAARWVGERLLRSEDEDPFAPAPLGTSAHSVMEDMYDEDVYERHERSLALAEALTVRDADIMWPDIESEPDSVRAMVRLNRRRWIEEVKIAYEGIFVIEDPKTIEVHSREMQIDGLTINGVPTNGFIDRVRYGVNKRGKEGLIPEDYKTGKVGNTRFGDDHGDQLRIYAAALKEKTGETPVAATVLYTKFGKARDVDLSPAAMSKTLKTYELSWKRHNRYMETHEFPTKVSALCGWCPLINACPVAKEEGKKVSEKVADQMFSSTDLGIPALRPGASVAAMASTEDTIVEHHGQDITFFMPDPFSYGIPDEQLEAVERASELAAHMYASGENPITSLDKDHGMAKITEDKVWVPYTVEGELNPNSYAAMGVFGTAELAVEALHRAGLAINGSNVKALAATFQHIVAEAQESWTGSTSASDGANSRMRGALRTVLATLPMPFGEDEAAWDGWVVAAVRRCKSITAVALALFADERPETPWTALAGVAAEAAPAASAPAPKEAAKAALKAPVKAEPAADEAAADTAEAAVEAPAPASEPKRVIRKAASKPAPADDLDFVPDDFAADADVFVG</sequence>
<feature type="region of interest" description="Disordered" evidence="4">
    <location>
        <begin position="561"/>
        <end position="602"/>
    </location>
</feature>
<accession>B8HIV1</accession>
<keyword evidence="7" id="KW-1185">Reference proteome</keyword>
<dbReference type="KEGG" id="ach:Achl_4397"/>
<dbReference type="AlphaFoldDB" id="B8HIV1"/>
<dbReference type="OrthoDB" id="9791397at2"/>
<dbReference type="GO" id="GO:0004386">
    <property type="term" value="F:helicase activity"/>
    <property type="evidence" value="ECO:0007669"/>
    <property type="project" value="UniProtKB-KW"/>
</dbReference>
<keyword evidence="3" id="KW-0234">DNA repair</keyword>